<evidence type="ECO:0000256" key="1">
    <source>
        <dbReference type="ARBA" id="ARBA00004651"/>
    </source>
</evidence>
<dbReference type="eggNOG" id="COG2860">
    <property type="taxonomic scope" value="Bacteria"/>
</dbReference>
<feature type="transmembrane region" description="Helical" evidence="7">
    <location>
        <begin position="54"/>
        <end position="75"/>
    </location>
</feature>
<comment type="subcellular location">
    <subcellularLocation>
        <location evidence="1">Cell membrane</location>
        <topology evidence="1">Multi-pass membrane protein</topology>
    </subcellularLocation>
</comment>
<evidence type="ECO:0000259" key="8">
    <source>
        <dbReference type="Pfam" id="PF03458"/>
    </source>
</evidence>
<dbReference type="Proteomes" id="UP000003529">
    <property type="component" value="Unassembled WGS sequence"/>
</dbReference>
<evidence type="ECO:0000256" key="2">
    <source>
        <dbReference type="ARBA" id="ARBA00008193"/>
    </source>
</evidence>
<keyword evidence="6 7" id="KW-0472">Membrane</keyword>
<dbReference type="PANTHER" id="PTHR30506">
    <property type="entry name" value="INNER MEMBRANE PROTEIN"/>
    <property type="match status" value="1"/>
</dbReference>
<keyword evidence="4 7" id="KW-0812">Transmembrane</keyword>
<feature type="transmembrane region" description="Helical" evidence="7">
    <location>
        <begin position="204"/>
        <end position="225"/>
    </location>
</feature>
<dbReference type="EMBL" id="ACIK02000019">
    <property type="protein sequence ID" value="EEP64903.1"/>
    <property type="molecule type" value="Genomic_DNA"/>
</dbReference>
<reference evidence="9" key="1">
    <citation type="submission" date="2009-04" db="EMBL/GenBank/DDBJ databases">
        <authorList>
            <person name="Weinstock G."/>
            <person name="Sodergren E."/>
            <person name="Clifton S."/>
            <person name="Fulton L."/>
            <person name="Fulton B."/>
            <person name="Courtney L."/>
            <person name="Fronick C."/>
            <person name="Harrison M."/>
            <person name="Strong C."/>
            <person name="Farmer C."/>
            <person name="Delahaunty K."/>
            <person name="Markovic C."/>
            <person name="Hall O."/>
            <person name="Minx P."/>
            <person name="Tomlinson C."/>
            <person name="Mitreva M."/>
            <person name="Nelson J."/>
            <person name="Hou S."/>
            <person name="Wollam A."/>
            <person name="Pepin K.H."/>
            <person name="Johnson M."/>
            <person name="Bhonagiri V."/>
            <person name="Nash W.E."/>
            <person name="Warren W."/>
            <person name="Chinwalla A."/>
            <person name="Mardis E.R."/>
            <person name="Wilson R.K."/>
        </authorList>
    </citation>
    <scope>NUCLEOTIDE SEQUENCE [LARGE SCALE GENOMIC DNA]</scope>
    <source>
        <strain evidence="9">ATCC 17748</strain>
    </source>
</reference>
<keyword evidence="5 7" id="KW-1133">Transmembrane helix</keyword>
<organism evidence="9 10">
    <name type="scientific">Veillonella dispar ATCC 17748</name>
    <dbReference type="NCBI Taxonomy" id="546273"/>
    <lineage>
        <taxon>Bacteria</taxon>
        <taxon>Bacillati</taxon>
        <taxon>Bacillota</taxon>
        <taxon>Negativicutes</taxon>
        <taxon>Veillonellales</taxon>
        <taxon>Veillonellaceae</taxon>
        <taxon>Veillonella</taxon>
    </lineage>
</organism>
<accession>C4FSS5</accession>
<dbReference type="GO" id="GO:0005886">
    <property type="term" value="C:plasma membrane"/>
    <property type="evidence" value="ECO:0007669"/>
    <property type="project" value="UniProtKB-SubCell"/>
</dbReference>
<evidence type="ECO:0000313" key="9">
    <source>
        <dbReference type="EMBL" id="EEP64903.1"/>
    </source>
</evidence>
<feature type="domain" description="Glycine transporter" evidence="8">
    <location>
        <begin position="29"/>
        <end position="104"/>
    </location>
</feature>
<dbReference type="Pfam" id="PF03458">
    <property type="entry name" value="Gly_transporter"/>
    <property type="match status" value="2"/>
</dbReference>
<dbReference type="PANTHER" id="PTHR30506:SF3">
    <property type="entry name" value="UPF0126 INNER MEMBRANE PROTEIN YADS-RELATED"/>
    <property type="match status" value="1"/>
</dbReference>
<sequence>MYNILHKVYHSVRSYANRLFGGIMDIIWYIFDMIGTIAFAVSGALVGVSRKMDIFGMTVLALATAIGGGIVRDVLLGYFPPNSLRNIVYVTVVLVVTVIVFLIYNSRYRKHAMGPRSRASYLLADALGLASFTVTGASAGFKLYPELPIFIVLLGTITAVGGGIIRDMLAQRIPSVLKEDVYALPSIIGGIVYYLMVTSSWDNMAVYGAFTVVLVIRLLALKYNWSLPKVGKTKPVAK</sequence>
<proteinExistence type="inferred from homology"/>
<feature type="transmembrane region" description="Helical" evidence="7">
    <location>
        <begin position="119"/>
        <end position="141"/>
    </location>
</feature>
<feature type="transmembrane region" description="Helical" evidence="7">
    <location>
        <begin position="181"/>
        <end position="198"/>
    </location>
</feature>
<evidence type="ECO:0000256" key="3">
    <source>
        <dbReference type="ARBA" id="ARBA00022475"/>
    </source>
</evidence>
<comment type="caution">
    <text evidence="9">The sequence shown here is derived from an EMBL/GenBank/DDBJ whole genome shotgun (WGS) entry which is preliminary data.</text>
</comment>
<evidence type="ECO:0000256" key="7">
    <source>
        <dbReference type="SAM" id="Phobius"/>
    </source>
</evidence>
<feature type="domain" description="Glycine transporter" evidence="8">
    <location>
        <begin position="123"/>
        <end position="196"/>
    </location>
</feature>
<feature type="transmembrane region" description="Helical" evidence="7">
    <location>
        <begin position="147"/>
        <end position="169"/>
    </location>
</feature>
<protein>
    <recommendedName>
        <fullName evidence="8">Glycine transporter domain-containing protein</fullName>
    </recommendedName>
</protein>
<name>C4FSS5_9FIRM</name>
<gene>
    <name evidence="9" type="ORF">VEIDISOL_01970</name>
</gene>
<dbReference type="InterPro" id="IPR005115">
    <property type="entry name" value="Gly_transporter"/>
</dbReference>
<comment type="similarity">
    <text evidence="2">Belongs to the UPF0126 family.</text>
</comment>
<keyword evidence="3" id="KW-1003">Cell membrane</keyword>
<evidence type="ECO:0000256" key="5">
    <source>
        <dbReference type="ARBA" id="ARBA00022989"/>
    </source>
</evidence>
<evidence type="ECO:0000313" key="10">
    <source>
        <dbReference type="Proteomes" id="UP000003529"/>
    </source>
</evidence>
<evidence type="ECO:0000256" key="6">
    <source>
        <dbReference type="ARBA" id="ARBA00023136"/>
    </source>
</evidence>
<dbReference type="AlphaFoldDB" id="C4FSS5"/>
<feature type="transmembrane region" description="Helical" evidence="7">
    <location>
        <begin position="87"/>
        <end position="107"/>
    </location>
</feature>
<keyword evidence="10" id="KW-1185">Reference proteome</keyword>
<evidence type="ECO:0000256" key="4">
    <source>
        <dbReference type="ARBA" id="ARBA00022692"/>
    </source>
</evidence>
<dbReference type="HOGENOM" id="CLU_064906_2_1_9"/>
<feature type="transmembrane region" description="Helical" evidence="7">
    <location>
        <begin position="26"/>
        <end position="47"/>
    </location>
</feature>